<dbReference type="SUPFAM" id="SSF81653">
    <property type="entry name" value="Calcium ATPase, transduction domain A"/>
    <property type="match status" value="1"/>
</dbReference>
<keyword evidence="10" id="KW-0460">Magnesium</keyword>
<keyword evidence="4 17" id="KW-0109">Calcium transport</keyword>
<evidence type="ECO:0000256" key="4">
    <source>
        <dbReference type="ARBA" id="ARBA00022568"/>
    </source>
</evidence>
<dbReference type="NCBIfam" id="TIGR01494">
    <property type="entry name" value="ATPase_P-type"/>
    <property type="match status" value="3"/>
</dbReference>
<evidence type="ECO:0000256" key="5">
    <source>
        <dbReference type="ARBA" id="ARBA00022692"/>
    </source>
</evidence>
<evidence type="ECO:0000256" key="2">
    <source>
        <dbReference type="ARBA" id="ARBA00006124"/>
    </source>
</evidence>
<dbReference type="PRINTS" id="PR00119">
    <property type="entry name" value="CATATPASE"/>
</dbReference>
<dbReference type="InterPro" id="IPR008250">
    <property type="entry name" value="ATPase_P-typ_transduc_dom_A_sf"/>
</dbReference>
<dbReference type="Pfam" id="PF13246">
    <property type="entry name" value="Cation_ATPase"/>
    <property type="match status" value="1"/>
</dbReference>
<dbReference type="SUPFAM" id="SSF81665">
    <property type="entry name" value="Calcium ATPase, transmembrane domain M"/>
    <property type="match status" value="1"/>
</dbReference>
<dbReference type="EMBL" id="JAXQNO010000004">
    <property type="protein sequence ID" value="KAK4799103.1"/>
    <property type="molecule type" value="Genomic_DNA"/>
</dbReference>
<dbReference type="InterPro" id="IPR018303">
    <property type="entry name" value="ATPase_P-typ_P_site"/>
</dbReference>
<dbReference type="GO" id="GO:0005524">
    <property type="term" value="F:ATP binding"/>
    <property type="evidence" value="ECO:0007669"/>
    <property type="project" value="UniProtKB-KW"/>
</dbReference>
<evidence type="ECO:0000256" key="13">
    <source>
        <dbReference type="ARBA" id="ARBA00022989"/>
    </source>
</evidence>
<comment type="subcellular location">
    <subcellularLocation>
        <location evidence="1 17">Membrane</location>
        <topology evidence="1 17">Multi-pass membrane protein</topology>
    </subcellularLocation>
</comment>
<evidence type="ECO:0000256" key="6">
    <source>
        <dbReference type="ARBA" id="ARBA00022723"/>
    </source>
</evidence>
<keyword evidence="14 17" id="KW-0406">Ion transport</keyword>
<name>A0AAN7MUI5_TRANT</name>
<dbReference type="FunFam" id="3.40.1110.10:FF:000011">
    <property type="entry name" value="Calcium-transporting ATPase"/>
    <property type="match status" value="1"/>
</dbReference>
<dbReference type="Gene3D" id="3.40.1110.10">
    <property type="entry name" value="Calcium-transporting ATPase, cytoplasmic domain N"/>
    <property type="match status" value="1"/>
</dbReference>
<dbReference type="EC" id="7.2.2.10" evidence="17"/>
<keyword evidence="15 17" id="KW-0472">Membrane</keyword>
<evidence type="ECO:0000256" key="9">
    <source>
        <dbReference type="ARBA" id="ARBA00022840"/>
    </source>
</evidence>
<evidence type="ECO:0000256" key="7">
    <source>
        <dbReference type="ARBA" id="ARBA00022741"/>
    </source>
</evidence>
<feature type="transmembrane region" description="Helical" evidence="17">
    <location>
        <begin position="1039"/>
        <end position="1062"/>
    </location>
</feature>
<dbReference type="SFLD" id="SFLDG00002">
    <property type="entry name" value="C1.7:_P-type_atpase_like"/>
    <property type="match status" value="1"/>
</dbReference>
<feature type="domain" description="Cation-transporting P-type ATPase N-terminal" evidence="18">
    <location>
        <begin position="115"/>
        <end position="189"/>
    </location>
</feature>
<comment type="caution">
    <text evidence="17">Lacks conserved residue(s) required for the propagation of feature annotation.</text>
</comment>
<dbReference type="GO" id="GO:0005886">
    <property type="term" value="C:plasma membrane"/>
    <property type="evidence" value="ECO:0007669"/>
    <property type="project" value="TreeGrafter"/>
</dbReference>
<dbReference type="GO" id="GO:0005388">
    <property type="term" value="F:P-type calcium transporter activity"/>
    <property type="evidence" value="ECO:0007669"/>
    <property type="project" value="UniProtKB-EC"/>
</dbReference>
<dbReference type="InterPro" id="IPR036412">
    <property type="entry name" value="HAD-like_sf"/>
</dbReference>
<dbReference type="FunFam" id="1.20.1110.10:FF:000039">
    <property type="entry name" value="Calcium-transporting ATPase"/>
    <property type="match status" value="1"/>
</dbReference>
<dbReference type="InterPro" id="IPR006068">
    <property type="entry name" value="ATPase_P-typ_cation-transptr_C"/>
</dbReference>
<dbReference type="InterPro" id="IPR055412">
    <property type="entry name" value="UVB_sens_C"/>
</dbReference>
<dbReference type="InterPro" id="IPR059000">
    <property type="entry name" value="ATPase_P-type_domA"/>
</dbReference>
<comment type="similarity">
    <text evidence="2 17">Belongs to the cation transport ATPase (P-type) (TC 3.A.3) family. Type IIB subfamily.</text>
</comment>
<comment type="caution">
    <text evidence="19">The sequence shown here is derived from an EMBL/GenBank/DDBJ whole genome shotgun (WGS) entry which is preliminary data.</text>
</comment>
<dbReference type="InterPro" id="IPR023298">
    <property type="entry name" value="ATPase_P-typ_TM_dom_sf"/>
</dbReference>
<comment type="catalytic activity">
    <reaction evidence="16 17">
        <text>Ca(2+)(in) + ATP + H2O = Ca(2+)(out) + ADP + phosphate + H(+)</text>
        <dbReference type="Rhea" id="RHEA:18105"/>
        <dbReference type="ChEBI" id="CHEBI:15377"/>
        <dbReference type="ChEBI" id="CHEBI:15378"/>
        <dbReference type="ChEBI" id="CHEBI:29108"/>
        <dbReference type="ChEBI" id="CHEBI:30616"/>
        <dbReference type="ChEBI" id="CHEBI:43474"/>
        <dbReference type="ChEBI" id="CHEBI:456216"/>
        <dbReference type="EC" id="7.2.2.10"/>
    </reaction>
</comment>
<evidence type="ECO:0000256" key="3">
    <source>
        <dbReference type="ARBA" id="ARBA00022448"/>
    </source>
</evidence>
<dbReference type="SFLD" id="SFLDS00003">
    <property type="entry name" value="Haloacid_Dehalogenase"/>
    <property type="match status" value="1"/>
</dbReference>
<keyword evidence="5 17" id="KW-0812">Transmembrane</keyword>
<dbReference type="SUPFAM" id="SSF81660">
    <property type="entry name" value="Metal cation-transporting ATPase, ATP-binding domain N"/>
    <property type="match status" value="1"/>
</dbReference>
<dbReference type="SFLD" id="SFLDF00027">
    <property type="entry name" value="p-type_atpase"/>
    <property type="match status" value="1"/>
</dbReference>
<keyword evidence="13 17" id="KW-1133">Transmembrane helix</keyword>
<dbReference type="InterPro" id="IPR044492">
    <property type="entry name" value="P_typ_ATPase_HD_dom"/>
</dbReference>
<evidence type="ECO:0000256" key="12">
    <source>
        <dbReference type="ARBA" id="ARBA00022967"/>
    </source>
</evidence>
<dbReference type="PANTHER" id="PTHR24093">
    <property type="entry name" value="CATION TRANSPORTING ATPASE"/>
    <property type="match status" value="1"/>
</dbReference>
<proteinExistence type="inferred from homology"/>
<evidence type="ECO:0000256" key="16">
    <source>
        <dbReference type="ARBA" id="ARBA00048694"/>
    </source>
</evidence>
<dbReference type="FunFam" id="3.40.50.1000:FF:000011">
    <property type="entry name" value="Calcium-transporting ATPase"/>
    <property type="match status" value="1"/>
</dbReference>
<comment type="function">
    <text evidence="17">Catalyzes the hydrolysis of ATP coupled with the transport of calcium.</text>
</comment>
<evidence type="ECO:0000256" key="1">
    <source>
        <dbReference type="ARBA" id="ARBA00004141"/>
    </source>
</evidence>
<sequence length="1541" mass="168511">MESYLNENFDVKAKHSSEEVLERWRKLCGVVKNPKRRFRFTANLSKRGEAAAMRRTNQEKLRIAVLVSKAAFQFIQGVQPSDYTVPEGVKAAGFQICAEELGSIVEGHDIKKFKFHGGVDGIAKKLSTSTTSGLTTDSDLLDRRQEIFGINKFAESESRSFWVFVWEALQDMTLMILAACAFVSLIVGIAMEGWPHGAHDGLGIVASILLVVFVTASSDYRQSLQFKDLDNEKKKITVQVTRNGYRQKLSIYELLPGDVVHLSIGDQVPADGLFISGFSVSIDESSLTGESEPVMASAENPFLLSGTKVRDGSCKMLVATVGMRTQWGKLMATLSEGGDDETPLQVKLNGVATIIGKIGLFFAVVTFAVLVQALVSRKWKEGTYLSWSGDDALAMLESFAVAVTIVVVAVPEGLPLAVTLSLAFAMKKMMNDKALVRHLAACETMGSATTICSDKTGTLTTNRMTVVKSCMCMSVKEMNKGTDLSSEIPEPALKILLQSIFINTGGEVVVNKQGKTEILGTPTETAILEFGLSLGGDFQTERELVKIIKVEPFNSTKKRMGVVVELPEKGLRAYCKGASEIVLATCEKFIDSNGQVVSLDEVSTNHLKATIDQFASEALRTLCLAYKDLGSDVTADSPIPESGYTCIGIVGIKDPVRPGVKESVAICRSAGIIVRMVTGDNINTAKAIARECGILTDDGIAIEGPDFREKSHEELLKLIPKIQVMARSSPLDKHTLVKHLRTTFEEVVAVTGDGTNDAPALHEADIGLAMGIAGTEVAKESADVIILDDNFSTIVTVAKWGRSVYINIQKFVQFQLTVNVVALIVNFSSACLTGSAPLTAVQLLWVNMIMDTLGALALATEPPNDALMKQSPVGRKGNFISNVMWRNILGQSMYQFLVIWFLQAKGKTLLELTGDDSDLTLNTLIFNSFVFCQVLNEISSREMEKMNVFKGILNNNVFVGVLSCTVIFQIIIIEFLGTFANTTHLSYTQWSVSIFLGFIGMPVSAGLNCSYSGASTCFFVRGNSTAVKMAEMAWVRIPFLIKLFLNFGPPIVGPVLLSFFGLNPIGLLDAIPSNNFSSPCSFPSLVRLENDPLVVASGWKVDEMMNFQERVMRTMRLKWKEEISQLDSKPYDEPLQWVETSNSVSRQFHFDSSGVLSMKVLEDSRPVVHRVVDSFLNKFFPSGYPYSVHEGYLRYTQYRAIQHFTSATLSVLSTQSLLFAAGLRPTPAQATVVSWILKDGMQHVGKLICSNLGARMDSEPKSWRILADVLYDFGTGLEVLSPLCPQLFLEMAGLGNFAKGMAVVAARATRLPIYSSFAKEGNLSDLFAKGEAISTLLNVFGIGVGIQLASTVCSTTQGKLVGGSLLSVIHVYCVVQEMKSVPVNTLNPQRTAMIVEDFLKTGKVSSPADLRYRENLLFPGRLIPGSGNVKVGRPLRGVVRPSKLNEWKEILPDEKFVLSEGEKCTNMVLEQTATGADALKGWMVAAHATHMSGSSPGLRLEVVQEAYEKVNRVFPKFLQELQSKGWHTDRFLDGTGVRFSW</sequence>
<dbReference type="InterPro" id="IPR004014">
    <property type="entry name" value="ATPase_P-typ_cation-transptr_N"/>
</dbReference>
<dbReference type="FunFam" id="2.70.150.10:FF:000006">
    <property type="entry name" value="Calcium-transporting ATPase"/>
    <property type="match status" value="1"/>
</dbReference>
<feature type="transmembrane region" description="Helical" evidence="17">
    <location>
        <begin position="395"/>
        <end position="425"/>
    </location>
</feature>
<evidence type="ECO:0000256" key="17">
    <source>
        <dbReference type="RuleBase" id="RU361146"/>
    </source>
</evidence>
<evidence type="ECO:0000256" key="11">
    <source>
        <dbReference type="ARBA" id="ARBA00022860"/>
    </source>
</evidence>
<dbReference type="SMART" id="SM00831">
    <property type="entry name" value="Cation_ATPase_N"/>
    <property type="match status" value="1"/>
</dbReference>
<dbReference type="InterPro" id="IPR023299">
    <property type="entry name" value="ATPase_P-typ_cyto_dom_N"/>
</dbReference>
<organism evidence="19 20">
    <name type="scientific">Trapa natans</name>
    <name type="common">Water chestnut</name>
    <dbReference type="NCBI Taxonomy" id="22666"/>
    <lineage>
        <taxon>Eukaryota</taxon>
        <taxon>Viridiplantae</taxon>
        <taxon>Streptophyta</taxon>
        <taxon>Embryophyta</taxon>
        <taxon>Tracheophyta</taxon>
        <taxon>Spermatophyta</taxon>
        <taxon>Magnoliopsida</taxon>
        <taxon>eudicotyledons</taxon>
        <taxon>Gunneridae</taxon>
        <taxon>Pentapetalae</taxon>
        <taxon>rosids</taxon>
        <taxon>malvids</taxon>
        <taxon>Myrtales</taxon>
        <taxon>Lythraceae</taxon>
        <taxon>Trapa</taxon>
    </lineage>
</organism>
<feature type="transmembrane region" description="Helical" evidence="17">
    <location>
        <begin position="957"/>
        <end position="980"/>
    </location>
</feature>
<dbReference type="InterPro" id="IPR006408">
    <property type="entry name" value="P-type_ATPase_IIB"/>
</dbReference>
<dbReference type="PRINTS" id="PR00120">
    <property type="entry name" value="HATPASE"/>
</dbReference>
<keyword evidence="7 17" id="KW-0547">Nucleotide-binding</keyword>
<evidence type="ECO:0000256" key="15">
    <source>
        <dbReference type="ARBA" id="ARBA00023136"/>
    </source>
</evidence>
<keyword evidence="12" id="KW-1278">Translocase</keyword>
<evidence type="ECO:0000256" key="8">
    <source>
        <dbReference type="ARBA" id="ARBA00022837"/>
    </source>
</evidence>
<feature type="transmembrane region" description="Helical" evidence="17">
    <location>
        <begin position="354"/>
        <end position="375"/>
    </location>
</feature>
<evidence type="ECO:0000259" key="18">
    <source>
        <dbReference type="SMART" id="SM00831"/>
    </source>
</evidence>
<keyword evidence="8 17" id="KW-0106">Calcium</keyword>
<feature type="transmembrane region" description="Helical" evidence="17">
    <location>
        <begin position="172"/>
        <end position="191"/>
    </location>
</feature>
<gene>
    <name evidence="19" type="ORF">SAY86_024468</name>
</gene>
<dbReference type="CDD" id="cd02081">
    <property type="entry name" value="P-type_ATPase_Ca_PMCA-like"/>
    <property type="match status" value="1"/>
</dbReference>
<keyword evidence="6" id="KW-0479">Metal-binding</keyword>
<dbReference type="PANTHER" id="PTHR24093:SF474">
    <property type="entry name" value="CALCIUM-TRANSPORTING ATPASE 2, PLASMA MEMBRANE-TYPE"/>
    <property type="match status" value="1"/>
</dbReference>
<evidence type="ECO:0000313" key="19">
    <source>
        <dbReference type="EMBL" id="KAK4799103.1"/>
    </source>
</evidence>
<dbReference type="Pfam" id="PF00122">
    <property type="entry name" value="E1-E2_ATPase"/>
    <property type="match status" value="1"/>
</dbReference>
<dbReference type="InterPro" id="IPR023214">
    <property type="entry name" value="HAD_sf"/>
</dbReference>
<dbReference type="Pfam" id="PF24160">
    <property type="entry name" value="UVB_sens_C"/>
    <property type="match status" value="1"/>
</dbReference>
<evidence type="ECO:0000256" key="10">
    <source>
        <dbReference type="ARBA" id="ARBA00022842"/>
    </source>
</evidence>
<dbReference type="GO" id="GO:0005516">
    <property type="term" value="F:calmodulin binding"/>
    <property type="evidence" value="ECO:0007669"/>
    <property type="project" value="UniProtKB-KW"/>
</dbReference>
<evidence type="ECO:0000313" key="20">
    <source>
        <dbReference type="Proteomes" id="UP001346149"/>
    </source>
</evidence>
<keyword evidence="11" id="KW-0112">Calmodulin-binding</keyword>
<dbReference type="SUPFAM" id="SSF56784">
    <property type="entry name" value="HAD-like"/>
    <property type="match status" value="1"/>
</dbReference>
<dbReference type="Pfam" id="PF08282">
    <property type="entry name" value="Hydrolase_3"/>
    <property type="match status" value="1"/>
</dbReference>
<dbReference type="InterPro" id="IPR001757">
    <property type="entry name" value="P_typ_ATPase"/>
</dbReference>
<dbReference type="Gene3D" id="2.70.150.10">
    <property type="entry name" value="Calcium-transporting ATPase, cytoplasmic transduction domain A"/>
    <property type="match status" value="1"/>
</dbReference>
<dbReference type="InterPro" id="IPR054549">
    <property type="entry name" value="UVB_sens_RUS_dom"/>
</dbReference>
<dbReference type="FunFam" id="1.20.5.170:FF:000026">
    <property type="entry name" value="Calcium-transporting ATPase"/>
    <property type="match status" value="1"/>
</dbReference>
<dbReference type="Pfam" id="PF00690">
    <property type="entry name" value="Cation_ATPase_N"/>
    <property type="match status" value="1"/>
</dbReference>
<dbReference type="InterPro" id="IPR024750">
    <property type="entry name" value="Ca_ATPase_N_dom"/>
</dbReference>
<dbReference type="Pfam" id="PF12515">
    <property type="entry name" value="CaATP_NAI"/>
    <property type="match status" value="1"/>
</dbReference>
<dbReference type="Gene3D" id="1.20.5.170">
    <property type="match status" value="1"/>
</dbReference>
<dbReference type="GO" id="GO:0016887">
    <property type="term" value="F:ATP hydrolysis activity"/>
    <property type="evidence" value="ECO:0007669"/>
    <property type="project" value="InterPro"/>
</dbReference>
<accession>A0AAN7MUI5</accession>
<dbReference type="Gene3D" id="1.20.1110.10">
    <property type="entry name" value="Calcium-transporting ATPase, transmembrane domain"/>
    <property type="match status" value="1"/>
</dbReference>
<dbReference type="Proteomes" id="UP001346149">
    <property type="component" value="Unassembled WGS sequence"/>
</dbReference>
<reference evidence="19 20" key="1">
    <citation type="journal article" date="2023" name="Hortic Res">
        <title>Pangenome of water caltrop reveals structural variations and asymmetric subgenome divergence after allopolyploidization.</title>
        <authorList>
            <person name="Zhang X."/>
            <person name="Chen Y."/>
            <person name="Wang L."/>
            <person name="Yuan Y."/>
            <person name="Fang M."/>
            <person name="Shi L."/>
            <person name="Lu R."/>
            <person name="Comes H.P."/>
            <person name="Ma Y."/>
            <person name="Chen Y."/>
            <person name="Huang G."/>
            <person name="Zhou Y."/>
            <person name="Zheng Z."/>
            <person name="Qiu Y."/>
        </authorList>
    </citation>
    <scope>NUCLEOTIDE SEQUENCE [LARGE SCALE GENOMIC DNA]</scope>
    <source>
        <strain evidence="19">F231</strain>
    </source>
</reference>
<keyword evidence="20" id="KW-1185">Reference proteome</keyword>
<feature type="transmembrane region" description="Helical" evidence="17">
    <location>
        <begin position="992"/>
        <end position="1019"/>
    </location>
</feature>
<protein>
    <recommendedName>
        <fullName evidence="17">Calcium-transporting ATPase</fullName>
        <ecNumber evidence="17">7.2.2.10</ecNumber>
    </recommendedName>
</protein>
<dbReference type="PROSITE" id="PS00154">
    <property type="entry name" value="ATPASE_E1_E2"/>
    <property type="match status" value="1"/>
</dbReference>
<dbReference type="Pfam" id="PF04884">
    <property type="entry name" value="UVB_sens_prot"/>
    <property type="match status" value="1"/>
</dbReference>
<keyword evidence="9 17" id="KW-0067">ATP-binding</keyword>
<dbReference type="NCBIfam" id="TIGR01517">
    <property type="entry name" value="ATPase-IIB_Ca"/>
    <property type="match status" value="1"/>
</dbReference>
<dbReference type="Gene3D" id="3.40.50.1000">
    <property type="entry name" value="HAD superfamily/HAD-like"/>
    <property type="match status" value="1"/>
</dbReference>
<keyword evidence="3 17" id="KW-0813">Transport</keyword>
<dbReference type="GO" id="GO:0046872">
    <property type="term" value="F:metal ion binding"/>
    <property type="evidence" value="ECO:0007669"/>
    <property type="project" value="UniProtKB-KW"/>
</dbReference>
<dbReference type="Pfam" id="PF00689">
    <property type="entry name" value="Cation_ATPase_C"/>
    <property type="match status" value="1"/>
</dbReference>
<feature type="transmembrane region" description="Helical" evidence="17">
    <location>
        <begin position="197"/>
        <end position="217"/>
    </location>
</feature>
<evidence type="ECO:0000256" key="14">
    <source>
        <dbReference type="ARBA" id="ARBA00023065"/>
    </source>
</evidence>